<evidence type="ECO:0000313" key="2">
    <source>
        <dbReference type="Proteomes" id="UP000179118"/>
    </source>
</evidence>
<gene>
    <name evidence="1" type="ORF">A3D51_01100</name>
</gene>
<protein>
    <submittedName>
        <fullName evidence="1">Uncharacterized protein</fullName>
    </submittedName>
</protein>
<dbReference type="Pfam" id="PF18908">
    <property type="entry name" value="DUF5663"/>
    <property type="match status" value="1"/>
</dbReference>
<organism evidence="1 2">
    <name type="scientific">Candidatus Yonathbacteria bacterium RIFCSPHIGHO2_02_FULL_44_14</name>
    <dbReference type="NCBI Taxonomy" id="1802724"/>
    <lineage>
        <taxon>Bacteria</taxon>
        <taxon>Candidatus Yonathiibacteriota</taxon>
    </lineage>
</organism>
<sequence length="101" mass="11464">MNNKELREILIKELGIDGLPEEAQDEIVAKLGEVILKSLTVAIFEKLSNGARTEFERISAKGDHAMIQEFLEENVPDLHTLMEEEVRRTLQSLAEKEQSSE</sequence>
<accession>A0A1G2S5Z4</accession>
<dbReference type="InterPro" id="IPR043722">
    <property type="entry name" value="DUF5663"/>
</dbReference>
<comment type="caution">
    <text evidence="1">The sequence shown here is derived from an EMBL/GenBank/DDBJ whole genome shotgun (WGS) entry which is preliminary data.</text>
</comment>
<name>A0A1G2S5Z4_9BACT</name>
<dbReference type="AlphaFoldDB" id="A0A1G2S5Z4"/>
<evidence type="ECO:0000313" key="1">
    <source>
        <dbReference type="EMBL" id="OHA80407.1"/>
    </source>
</evidence>
<dbReference type="EMBL" id="MHUT01000021">
    <property type="protein sequence ID" value="OHA80407.1"/>
    <property type="molecule type" value="Genomic_DNA"/>
</dbReference>
<proteinExistence type="predicted"/>
<dbReference type="Proteomes" id="UP000179118">
    <property type="component" value="Unassembled WGS sequence"/>
</dbReference>
<reference evidence="1 2" key="1">
    <citation type="journal article" date="2016" name="Nat. Commun.">
        <title>Thousands of microbial genomes shed light on interconnected biogeochemical processes in an aquifer system.</title>
        <authorList>
            <person name="Anantharaman K."/>
            <person name="Brown C.T."/>
            <person name="Hug L.A."/>
            <person name="Sharon I."/>
            <person name="Castelle C.J."/>
            <person name="Probst A.J."/>
            <person name="Thomas B.C."/>
            <person name="Singh A."/>
            <person name="Wilkins M.J."/>
            <person name="Karaoz U."/>
            <person name="Brodie E.L."/>
            <person name="Williams K.H."/>
            <person name="Hubbard S.S."/>
            <person name="Banfield J.F."/>
        </authorList>
    </citation>
    <scope>NUCLEOTIDE SEQUENCE [LARGE SCALE GENOMIC DNA]</scope>
</reference>